<dbReference type="Proteomes" id="UP000800094">
    <property type="component" value="Unassembled WGS sequence"/>
</dbReference>
<evidence type="ECO:0000313" key="2">
    <source>
        <dbReference type="EMBL" id="KAF2241886.1"/>
    </source>
</evidence>
<dbReference type="OrthoDB" id="5336565at2759"/>
<gene>
    <name evidence="2" type="ORF">BU26DRAFT_468666</name>
</gene>
<dbReference type="AlphaFoldDB" id="A0A6A6HUU9"/>
<proteinExistence type="predicted"/>
<accession>A0A6A6HUU9</accession>
<reference evidence="2" key="1">
    <citation type="journal article" date="2020" name="Stud. Mycol.">
        <title>101 Dothideomycetes genomes: a test case for predicting lifestyles and emergence of pathogens.</title>
        <authorList>
            <person name="Haridas S."/>
            <person name="Albert R."/>
            <person name="Binder M."/>
            <person name="Bloem J."/>
            <person name="Labutti K."/>
            <person name="Salamov A."/>
            <person name="Andreopoulos B."/>
            <person name="Baker S."/>
            <person name="Barry K."/>
            <person name="Bills G."/>
            <person name="Bluhm B."/>
            <person name="Cannon C."/>
            <person name="Castanera R."/>
            <person name="Culley D."/>
            <person name="Daum C."/>
            <person name="Ezra D."/>
            <person name="Gonzalez J."/>
            <person name="Henrissat B."/>
            <person name="Kuo A."/>
            <person name="Liang C."/>
            <person name="Lipzen A."/>
            <person name="Lutzoni F."/>
            <person name="Magnuson J."/>
            <person name="Mondo S."/>
            <person name="Nolan M."/>
            <person name="Ohm R."/>
            <person name="Pangilinan J."/>
            <person name="Park H.-J."/>
            <person name="Ramirez L."/>
            <person name="Alfaro M."/>
            <person name="Sun H."/>
            <person name="Tritt A."/>
            <person name="Yoshinaga Y."/>
            <person name="Zwiers L.-H."/>
            <person name="Turgeon B."/>
            <person name="Goodwin S."/>
            <person name="Spatafora J."/>
            <person name="Crous P."/>
            <person name="Grigoriev I."/>
        </authorList>
    </citation>
    <scope>NUCLEOTIDE SEQUENCE</scope>
    <source>
        <strain evidence="2">CBS 122368</strain>
    </source>
</reference>
<name>A0A6A6HUU9_9PLEO</name>
<protein>
    <submittedName>
        <fullName evidence="2">Uncharacterized protein</fullName>
    </submittedName>
</protein>
<sequence length="423" mass="46146">MLTPERSLTVARKRKRAGSPAPDRRLHKHARHSHDPAAVYYDSLSRIWLTKGALRELDRRNGQTHQSPLSPPASPSSLLELDNAHAAALRRFARNGGPDLSDLRHASAPSPLRFASLTARLQSLSRDRGGSARSVPSQPEGESRAPTQSSSPYDENFRQHLIDHNVFPPFYQLRNDGTLQTLPRAHNHDEVLARLRQSRTDLSSAPFTNAAFHKFQVDYANGPEEGLLDFVYSVLEGPDIDRGGRGGRSRLTNLANLISVTLTAPMPDLYYGAHPEEILPGLWNHLSNHIEPSTQKDLPAAPNFFLAAKGPNGTQAVAINQAVYDGATGARAIAALENFAGTPSMDGNIKAISSALVGGSLYIYGVHLAPPMNNRSSITYIVQQLDAYCLTGNLENCRRGLTIFRNAIDWTGELHSAAIAKAN</sequence>
<keyword evidence="3" id="KW-1185">Reference proteome</keyword>
<feature type="region of interest" description="Disordered" evidence="1">
    <location>
        <begin position="1"/>
        <end position="34"/>
    </location>
</feature>
<dbReference type="GeneID" id="54578627"/>
<dbReference type="RefSeq" id="XP_033676890.1">
    <property type="nucleotide sequence ID" value="XM_033825297.1"/>
</dbReference>
<organism evidence="2 3">
    <name type="scientific">Trematosphaeria pertusa</name>
    <dbReference type="NCBI Taxonomy" id="390896"/>
    <lineage>
        <taxon>Eukaryota</taxon>
        <taxon>Fungi</taxon>
        <taxon>Dikarya</taxon>
        <taxon>Ascomycota</taxon>
        <taxon>Pezizomycotina</taxon>
        <taxon>Dothideomycetes</taxon>
        <taxon>Pleosporomycetidae</taxon>
        <taxon>Pleosporales</taxon>
        <taxon>Massarineae</taxon>
        <taxon>Trematosphaeriaceae</taxon>
        <taxon>Trematosphaeria</taxon>
    </lineage>
</organism>
<dbReference type="EMBL" id="ML987210">
    <property type="protein sequence ID" value="KAF2241886.1"/>
    <property type="molecule type" value="Genomic_DNA"/>
</dbReference>
<feature type="non-terminal residue" evidence="2">
    <location>
        <position position="423"/>
    </location>
</feature>
<feature type="region of interest" description="Disordered" evidence="1">
    <location>
        <begin position="124"/>
        <end position="154"/>
    </location>
</feature>
<evidence type="ECO:0000313" key="3">
    <source>
        <dbReference type="Proteomes" id="UP000800094"/>
    </source>
</evidence>
<evidence type="ECO:0000256" key="1">
    <source>
        <dbReference type="SAM" id="MobiDB-lite"/>
    </source>
</evidence>